<dbReference type="Pfam" id="PF08245">
    <property type="entry name" value="Mur_ligase_M"/>
    <property type="match status" value="1"/>
</dbReference>
<accession>A0ABT2EN71</accession>
<keyword evidence="4" id="KW-0479">Metal-binding</keyword>
<dbReference type="InterPro" id="IPR018109">
    <property type="entry name" value="Folylpolyglutamate_synth_CS"/>
</dbReference>
<evidence type="ECO:0000256" key="2">
    <source>
        <dbReference type="ARBA" id="ARBA00013025"/>
    </source>
</evidence>
<dbReference type="PIRSF" id="PIRSF001563">
    <property type="entry name" value="Folylpolyglu_synth"/>
    <property type="match status" value="1"/>
</dbReference>
<gene>
    <name evidence="13" type="ORF">M2350_001784</name>
</gene>
<feature type="domain" description="Mur ligase C-terminal" evidence="11">
    <location>
        <begin position="319"/>
        <end position="439"/>
    </location>
</feature>
<evidence type="ECO:0000256" key="10">
    <source>
        <dbReference type="PIRNR" id="PIRNR001563"/>
    </source>
</evidence>
<evidence type="ECO:0000256" key="3">
    <source>
        <dbReference type="ARBA" id="ARBA00022598"/>
    </source>
</evidence>
<evidence type="ECO:0000313" key="13">
    <source>
        <dbReference type="EMBL" id="MCS3919371.1"/>
    </source>
</evidence>
<keyword evidence="3 10" id="KW-0436">Ligase</keyword>
<dbReference type="PROSITE" id="PS01012">
    <property type="entry name" value="FOLYLPOLYGLU_SYNT_2"/>
    <property type="match status" value="1"/>
</dbReference>
<evidence type="ECO:0000259" key="11">
    <source>
        <dbReference type="Pfam" id="PF02875"/>
    </source>
</evidence>
<evidence type="ECO:0000256" key="6">
    <source>
        <dbReference type="ARBA" id="ARBA00022840"/>
    </source>
</evidence>
<evidence type="ECO:0000256" key="9">
    <source>
        <dbReference type="ARBA" id="ARBA00047493"/>
    </source>
</evidence>
<keyword evidence="6 10" id="KW-0067">ATP-binding</keyword>
<dbReference type="SUPFAM" id="SSF53623">
    <property type="entry name" value="MurD-like peptide ligases, catalytic domain"/>
    <property type="match status" value="1"/>
</dbReference>
<evidence type="ECO:0000256" key="5">
    <source>
        <dbReference type="ARBA" id="ARBA00022741"/>
    </source>
</evidence>
<dbReference type="InterPro" id="IPR036565">
    <property type="entry name" value="Mur-like_cat_sf"/>
</dbReference>
<keyword evidence="7" id="KW-0460">Magnesium</keyword>
<dbReference type="SUPFAM" id="SSF53244">
    <property type="entry name" value="MurD-like peptide ligases, peptide-binding domain"/>
    <property type="match status" value="1"/>
</dbReference>
<protein>
    <recommendedName>
        <fullName evidence="2">tetrahydrofolate synthase</fullName>
        <ecNumber evidence="2">6.3.2.17</ecNumber>
    </recommendedName>
    <alternativeName>
        <fullName evidence="8">Tetrahydrofolylpolyglutamate synthase</fullName>
    </alternativeName>
</protein>
<comment type="catalytic activity">
    <reaction evidence="9">
        <text>(6S)-5,6,7,8-tetrahydrofolyl-(gamma-L-Glu)(n) + L-glutamate + ATP = (6S)-5,6,7,8-tetrahydrofolyl-(gamma-L-Glu)(n+1) + ADP + phosphate + H(+)</text>
        <dbReference type="Rhea" id="RHEA:10580"/>
        <dbReference type="Rhea" id="RHEA-COMP:14738"/>
        <dbReference type="Rhea" id="RHEA-COMP:14740"/>
        <dbReference type="ChEBI" id="CHEBI:15378"/>
        <dbReference type="ChEBI" id="CHEBI:29985"/>
        <dbReference type="ChEBI" id="CHEBI:30616"/>
        <dbReference type="ChEBI" id="CHEBI:43474"/>
        <dbReference type="ChEBI" id="CHEBI:141005"/>
        <dbReference type="ChEBI" id="CHEBI:456216"/>
        <dbReference type="EC" id="6.3.2.17"/>
    </reaction>
</comment>
<dbReference type="Gene3D" id="3.90.190.20">
    <property type="entry name" value="Mur ligase, C-terminal domain"/>
    <property type="match status" value="1"/>
</dbReference>
<evidence type="ECO:0000259" key="12">
    <source>
        <dbReference type="Pfam" id="PF08245"/>
    </source>
</evidence>
<sequence>MKVKRVLNPTVVIRQRMTSSEGYLKTLQRFGIKPGLERIRSMMEFAGNPHLTFPSVLVGGTNGKGSTVSFLSAILRSAGLKVGVYTSPHLVTYRERFRINDALIPHERFDDLLGWAKSLAERVATETPHGAPTEFEVLTAMAFRYFADEKVDIAVVEVGLGGRWDATNVLEPLVSVVTVIGLDHTDRLGPDHFTIAQDKLGIARPNRPLVTAEHKIGVLRLFEATCTQLGARLVHVGAGCGLLSSENVLWQLHSASENGTEATFKTWRGKYRVKLSMLGTHQLPNFGCALAVVELLREEGWEISDDAISIGAQRATCPGRLQLLKLNGRKVLLDGAHNPSGAATLARSLRTIFRYKRLNLVIGILKDKDAVSIVSKLVPLSDKVFATQPQTERALPAESLAKHCQPFGKPISVHLSVAEALDAALEDAGFDDLVCVTGSLYVVGEALAHLRSKLGESNDEPFAQ</sequence>
<evidence type="ECO:0000256" key="7">
    <source>
        <dbReference type="ARBA" id="ARBA00022842"/>
    </source>
</evidence>
<organism evidence="13 14">
    <name type="scientific">Candidatus Fervidibacter sacchari</name>
    <dbReference type="NCBI Taxonomy" id="1448929"/>
    <lineage>
        <taxon>Bacteria</taxon>
        <taxon>Candidatus Fervidibacterota</taxon>
        <taxon>Candidatus Fervidibacter</taxon>
    </lineage>
</organism>
<feature type="domain" description="Mur ligase central" evidence="12">
    <location>
        <begin position="58"/>
        <end position="293"/>
    </location>
</feature>
<proteinExistence type="inferred from homology"/>
<comment type="caution">
    <text evidence="13">The sequence shown here is derived from an EMBL/GenBank/DDBJ whole genome shotgun (WGS) entry which is preliminary data.</text>
</comment>
<evidence type="ECO:0000256" key="8">
    <source>
        <dbReference type="ARBA" id="ARBA00030592"/>
    </source>
</evidence>
<dbReference type="EC" id="6.3.2.17" evidence="2"/>
<name>A0ABT2EN71_9BACT</name>
<comment type="similarity">
    <text evidence="1 10">Belongs to the folylpolyglutamate synthase family.</text>
</comment>
<evidence type="ECO:0000256" key="4">
    <source>
        <dbReference type="ARBA" id="ARBA00022723"/>
    </source>
</evidence>
<dbReference type="EMBL" id="JANUCP010000003">
    <property type="protein sequence ID" value="MCS3919371.1"/>
    <property type="molecule type" value="Genomic_DNA"/>
</dbReference>
<keyword evidence="5 10" id="KW-0547">Nucleotide-binding</keyword>
<evidence type="ECO:0000313" key="14">
    <source>
        <dbReference type="Proteomes" id="UP001204798"/>
    </source>
</evidence>
<dbReference type="GO" id="GO:0004326">
    <property type="term" value="F:tetrahydrofolylpolyglutamate synthase activity"/>
    <property type="evidence" value="ECO:0007669"/>
    <property type="project" value="UniProtKB-EC"/>
</dbReference>
<dbReference type="PANTHER" id="PTHR11136">
    <property type="entry name" value="FOLYLPOLYGLUTAMATE SYNTHASE-RELATED"/>
    <property type="match status" value="1"/>
</dbReference>
<keyword evidence="14" id="KW-1185">Reference proteome</keyword>
<dbReference type="InterPro" id="IPR001645">
    <property type="entry name" value="Folylpolyglutamate_synth"/>
</dbReference>
<dbReference type="InterPro" id="IPR004101">
    <property type="entry name" value="Mur_ligase_C"/>
</dbReference>
<dbReference type="InterPro" id="IPR036615">
    <property type="entry name" value="Mur_ligase_C_dom_sf"/>
</dbReference>
<reference evidence="13 14" key="1">
    <citation type="submission" date="2022-08" db="EMBL/GenBank/DDBJ databases">
        <title>Bacterial and archaeal communities from various locations to study Microbial Dark Matter (Phase II).</title>
        <authorList>
            <person name="Stepanauskas R."/>
        </authorList>
    </citation>
    <scope>NUCLEOTIDE SEQUENCE [LARGE SCALE GENOMIC DNA]</scope>
    <source>
        <strain evidence="13 14">PD1</strain>
    </source>
</reference>
<evidence type="ECO:0000256" key="1">
    <source>
        <dbReference type="ARBA" id="ARBA00008276"/>
    </source>
</evidence>
<dbReference type="Proteomes" id="UP001204798">
    <property type="component" value="Unassembled WGS sequence"/>
</dbReference>
<dbReference type="Pfam" id="PF02875">
    <property type="entry name" value="Mur_ligase_C"/>
    <property type="match status" value="1"/>
</dbReference>
<dbReference type="NCBIfam" id="TIGR01499">
    <property type="entry name" value="folC"/>
    <property type="match status" value="1"/>
</dbReference>
<dbReference type="PANTHER" id="PTHR11136:SF0">
    <property type="entry name" value="DIHYDROFOLATE SYNTHETASE-RELATED"/>
    <property type="match status" value="1"/>
</dbReference>
<dbReference type="Gene3D" id="3.40.1190.10">
    <property type="entry name" value="Mur-like, catalytic domain"/>
    <property type="match status" value="1"/>
</dbReference>
<dbReference type="InterPro" id="IPR013221">
    <property type="entry name" value="Mur_ligase_cen"/>
</dbReference>
<dbReference type="GO" id="GO:0008841">
    <property type="term" value="F:dihydrofolate synthase activity"/>
    <property type="evidence" value="ECO:0007669"/>
    <property type="project" value="UniProtKB-EC"/>
</dbReference>